<sequence>MVISERSPNASGRYRSWIKRLTERSRIWKIDNLAAVERIWRPRNRCCSQRIDLAAEGLISQGDFHQSTGFSSEEMMLRP</sequence>
<dbReference type="Proteomes" id="UP001062846">
    <property type="component" value="Chromosome 6"/>
</dbReference>
<evidence type="ECO:0000313" key="1">
    <source>
        <dbReference type="EMBL" id="KAI8550603.1"/>
    </source>
</evidence>
<keyword evidence="2" id="KW-1185">Reference proteome</keyword>
<proteinExistence type="predicted"/>
<gene>
    <name evidence="1" type="ORF">RHMOL_Rhmol06G0120200</name>
</gene>
<organism evidence="1 2">
    <name type="scientific">Rhododendron molle</name>
    <name type="common">Chinese azalea</name>
    <name type="synonym">Azalea mollis</name>
    <dbReference type="NCBI Taxonomy" id="49168"/>
    <lineage>
        <taxon>Eukaryota</taxon>
        <taxon>Viridiplantae</taxon>
        <taxon>Streptophyta</taxon>
        <taxon>Embryophyta</taxon>
        <taxon>Tracheophyta</taxon>
        <taxon>Spermatophyta</taxon>
        <taxon>Magnoliopsida</taxon>
        <taxon>eudicotyledons</taxon>
        <taxon>Gunneridae</taxon>
        <taxon>Pentapetalae</taxon>
        <taxon>asterids</taxon>
        <taxon>Ericales</taxon>
        <taxon>Ericaceae</taxon>
        <taxon>Ericoideae</taxon>
        <taxon>Rhodoreae</taxon>
        <taxon>Rhododendron</taxon>
    </lineage>
</organism>
<accession>A0ACC0NDE7</accession>
<protein>
    <submittedName>
        <fullName evidence="1">Uncharacterized protein</fullName>
    </submittedName>
</protein>
<evidence type="ECO:0000313" key="2">
    <source>
        <dbReference type="Proteomes" id="UP001062846"/>
    </source>
</evidence>
<comment type="caution">
    <text evidence="1">The sequence shown here is derived from an EMBL/GenBank/DDBJ whole genome shotgun (WGS) entry which is preliminary data.</text>
</comment>
<name>A0ACC0NDE7_RHOML</name>
<reference evidence="1" key="1">
    <citation type="submission" date="2022-02" db="EMBL/GenBank/DDBJ databases">
        <title>Plant Genome Project.</title>
        <authorList>
            <person name="Zhang R.-G."/>
        </authorList>
    </citation>
    <scope>NUCLEOTIDE SEQUENCE</scope>
    <source>
        <strain evidence="1">AT1</strain>
    </source>
</reference>
<dbReference type="EMBL" id="CM046393">
    <property type="protein sequence ID" value="KAI8550603.1"/>
    <property type="molecule type" value="Genomic_DNA"/>
</dbReference>